<organism evidence="1 2">
    <name type="scientific">Bacteriovorax stolpii</name>
    <name type="common">Bdellovibrio stolpii</name>
    <dbReference type="NCBI Taxonomy" id="960"/>
    <lineage>
        <taxon>Bacteria</taxon>
        <taxon>Pseudomonadati</taxon>
        <taxon>Bdellovibrionota</taxon>
        <taxon>Bacteriovoracia</taxon>
        <taxon>Bacteriovoracales</taxon>
        <taxon>Bacteriovoracaceae</taxon>
        <taxon>Bacteriovorax</taxon>
    </lineage>
</organism>
<dbReference type="EMBL" id="CP025704">
    <property type="protein sequence ID" value="AUN99585.1"/>
    <property type="molecule type" value="Genomic_DNA"/>
</dbReference>
<reference evidence="1 2" key="1">
    <citation type="submission" date="2018-01" db="EMBL/GenBank/DDBJ databases">
        <title>Complete genome sequence of Bacteriovorax stolpii DSM12778.</title>
        <authorList>
            <person name="Tang B."/>
            <person name="Chang J."/>
        </authorList>
    </citation>
    <scope>NUCLEOTIDE SEQUENCE [LARGE SCALE GENOMIC DNA]</scope>
    <source>
        <strain evidence="1 2">DSM 12778</strain>
    </source>
</reference>
<dbReference type="AlphaFoldDB" id="A0A2K9NWY8"/>
<dbReference type="RefSeq" id="WP_102244876.1">
    <property type="nucleotide sequence ID" value="NZ_CP025704.1"/>
</dbReference>
<gene>
    <name evidence="1" type="ORF">C0V70_16020</name>
</gene>
<protein>
    <submittedName>
        <fullName evidence="1">Uncharacterized protein</fullName>
    </submittedName>
</protein>
<dbReference type="Proteomes" id="UP000235584">
    <property type="component" value="Chromosome"/>
</dbReference>
<evidence type="ECO:0000313" key="1">
    <source>
        <dbReference type="EMBL" id="AUN99585.1"/>
    </source>
</evidence>
<evidence type="ECO:0000313" key="2">
    <source>
        <dbReference type="Proteomes" id="UP000235584"/>
    </source>
</evidence>
<accession>A0A2K9NWY8</accession>
<name>A0A2K9NWY8_BACTC</name>
<dbReference type="KEGG" id="bsto:C0V70_16020"/>
<proteinExistence type="predicted"/>
<keyword evidence="2" id="KW-1185">Reference proteome</keyword>
<sequence>MHYFKIIFFAAFFTLASCGKSPLFNKLEKTKEIAGSILLEEQLPGAENSFSLKWNVPPSLSELGIFEITLNSPLKTTQTLNAYIWMPDMGHGSSPIVITPLSSVSYEFSELAFIMPGLWVLHIEVLENNQVISSWQKSIVL</sequence>
<dbReference type="PROSITE" id="PS51257">
    <property type="entry name" value="PROKAR_LIPOPROTEIN"/>
    <property type="match status" value="1"/>
</dbReference>